<evidence type="ECO:0000256" key="4">
    <source>
        <dbReference type="ARBA" id="ARBA00022989"/>
    </source>
</evidence>
<evidence type="ECO:0000256" key="2">
    <source>
        <dbReference type="ARBA" id="ARBA00022448"/>
    </source>
</evidence>
<accession>A0A1Q9E085</accession>
<keyword evidence="8" id="KW-1185">Reference proteome</keyword>
<evidence type="ECO:0000313" key="7">
    <source>
        <dbReference type="EMBL" id="OLQ00833.1"/>
    </source>
</evidence>
<dbReference type="InterPro" id="IPR013657">
    <property type="entry name" value="SCL35B1-4/HUT1"/>
</dbReference>
<feature type="transmembrane region" description="Helical" evidence="6">
    <location>
        <begin position="326"/>
        <end position="348"/>
    </location>
</feature>
<dbReference type="GO" id="GO:0000139">
    <property type="term" value="C:Golgi membrane"/>
    <property type="evidence" value="ECO:0007669"/>
    <property type="project" value="TreeGrafter"/>
</dbReference>
<dbReference type="Pfam" id="PF08449">
    <property type="entry name" value="UAA"/>
    <property type="match status" value="1"/>
</dbReference>
<evidence type="ECO:0000256" key="1">
    <source>
        <dbReference type="ARBA" id="ARBA00004141"/>
    </source>
</evidence>
<dbReference type="AlphaFoldDB" id="A0A1Q9E085"/>
<evidence type="ECO:0000313" key="8">
    <source>
        <dbReference type="Proteomes" id="UP000186817"/>
    </source>
</evidence>
<feature type="transmembrane region" description="Helical" evidence="6">
    <location>
        <begin position="293"/>
        <end position="314"/>
    </location>
</feature>
<keyword evidence="3 6" id="KW-0812">Transmembrane</keyword>
<dbReference type="GO" id="GO:0046964">
    <property type="term" value="F:3'-phosphoadenosine 5'-phosphosulfate transmembrane transporter activity"/>
    <property type="evidence" value="ECO:0007669"/>
    <property type="project" value="TreeGrafter"/>
</dbReference>
<keyword evidence="5 6" id="KW-0472">Membrane</keyword>
<dbReference type="Pfam" id="PF11152">
    <property type="entry name" value="CCB2_CCB4"/>
    <property type="match status" value="2"/>
</dbReference>
<sequence length="907" mass="98678">MDGSFKTGLDGHHAAPSLGHSARAAGALTAAAAAAVASRRPETVRNQVILRAAGSDFAIIRFRIPGVDDLTMLPRIRKGSRIQPYPATMAEKREETDLGAAMRCVVFAMGIIISLGAYGVLQERIMSEPYGDEYFKVSVFLVLCNRLAAIVFAVIMVAVKQESYVATVPIWKYLAVSLSNVSATWCQYEALKYVSFPVQMLGKSFKMMPVMLWGIAISGQKYKLADWLIAAGVTGGVTAFLLTGDIKSKHANQGSSVYGLLLLMGFLACDGFTSTFQEKLFKEHKTSKYNQMLYVNGSSSLVSGATLLATGGASKAMGFVSRHPSIVFDASFLSASAVTGQFFIYSLVKEFGALVLAATMNMRQVLSILTSYILYVHPISFAQILALIVVFASLFYKSYMGYAKKKAKDAAPPPQAVGKATEEELEELKANEEKTRQDKDMEDGQIQWNDKKVVTVFCVALFIYNKVSAYGDPDSFRQVSETLAVVLSLLTWSIPWVTGRLEEAVRRQVDAKPSSRKPGSIQTLAIKQELSSELQLDISWLSSSLLRLTNADGLAIWHEGTAICSRGIVKRSLGLRALTTAILSRENLLPGKVLPDDTESAIVKPLPGGGHLVLWSARPRAFDKEADRLWVANAAGKLGGLLHGPKSTVPDTVLEECFEDALPLLAAEEDAEASRDPFARFDLQIRVAPTIVGVLGLGVLIFNRQALVFSEASRMGVDPAQTRADLCAGVLAITLVLQGLVWVSETPKSPDVEDTTEWDDARNVLWVDPQLAEGACQELVWSWSAFSKATRACSMALFWRDKCVMQGGLFQPGMDPVQRDFCKEVVSMGKGRYLAQLNNYPAKEEFLDFLPKKTQGLLLTPLRPARNAPASGLLVLGLNAMRGFGKVDQAWAAALAEKLAVTLDSSD</sequence>
<dbReference type="InterPro" id="IPR021325">
    <property type="entry name" value="CCB2/CCB4"/>
</dbReference>
<dbReference type="EMBL" id="LSRX01000314">
    <property type="protein sequence ID" value="OLQ00833.1"/>
    <property type="molecule type" value="Genomic_DNA"/>
</dbReference>
<evidence type="ECO:0000256" key="5">
    <source>
        <dbReference type="ARBA" id="ARBA00023136"/>
    </source>
</evidence>
<comment type="caution">
    <text evidence="7">The sequence shown here is derived from an EMBL/GenBank/DDBJ whole genome shotgun (WGS) entry which is preliminary data.</text>
</comment>
<evidence type="ECO:0000256" key="3">
    <source>
        <dbReference type="ARBA" id="ARBA00022692"/>
    </source>
</evidence>
<evidence type="ECO:0000256" key="6">
    <source>
        <dbReference type="SAM" id="Phobius"/>
    </source>
</evidence>
<name>A0A1Q9E085_SYMMI</name>
<dbReference type="PANTHER" id="PTHR10778:SF13">
    <property type="entry name" value="ADENOSINE 3'-PHOSPHO 5'-PHOSPHOSULFATE TRANSPORTER 1"/>
    <property type="match status" value="1"/>
</dbReference>
<proteinExistence type="predicted"/>
<comment type="subcellular location">
    <subcellularLocation>
        <location evidence="1">Membrane</location>
        <topology evidence="1">Multi-pass membrane protein</topology>
    </subcellularLocation>
</comment>
<organism evidence="7 8">
    <name type="scientific">Symbiodinium microadriaticum</name>
    <name type="common">Dinoflagellate</name>
    <name type="synonym">Zooxanthella microadriatica</name>
    <dbReference type="NCBI Taxonomy" id="2951"/>
    <lineage>
        <taxon>Eukaryota</taxon>
        <taxon>Sar</taxon>
        <taxon>Alveolata</taxon>
        <taxon>Dinophyceae</taxon>
        <taxon>Suessiales</taxon>
        <taxon>Symbiodiniaceae</taxon>
        <taxon>Symbiodinium</taxon>
    </lineage>
</organism>
<keyword evidence="2" id="KW-0813">Transport</keyword>
<feature type="transmembrane region" description="Helical" evidence="6">
    <location>
        <begin position="100"/>
        <end position="121"/>
    </location>
</feature>
<dbReference type="GO" id="GO:0005789">
    <property type="term" value="C:endoplasmic reticulum membrane"/>
    <property type="evidence" value="ECO:0007669"/>
    <property type="project" value="TreeGrafter"/>
</dbReference>
<feature type="transmembrane region" description="Helical" evidence="6">
    <location>
        <begin position="224"/>
        <end position="243"/>
    </location>
</feature>
<dbReference type="OrthoDB" id="439612at2759"/>
<reference evidence="7 8" key="1">
    <citation type="submission" date="2016-02" db="EMBL/GenBank/DDBJ databases">
        <title>Genome analysis of coral dinoflagellate symbionts highlights evolutionary adaptations to a symbiotic lifestyle.</title>
        <authorList>
            <person name="Aranda M."/>
            <person name="Li Y."/>
            <person name="Liew Y.J."/>
            <person name="Baumgarten S."/>
            <person name="Simakov O."/>
            <person name="Wilson M."/>
            <person name="Piel J."/>
            <person name="Ashoor H."/>
            <person name="Bougouffa S."/>
            <person name="Bajic V.B."/>
            <person name="Ryu T."/>
            <person name="Ravasi T."/>
            <person name="Bayer T."/>
            <person name="Micklem G."/>
            <person name="Kim H."/>
            <person name="Bhak J."/>
            <person name="Lajeunesse T.C."/>
            <person name="Voolstra C.R."/>
        </authorList>
    </citation>
    <scope>NUCLEOTIDE SEQUENCE [LARGE SCALE GENOMIC DNA]</scope>
    <source>
        <strain evidence="7 8">CCMP2467</strain>
    </source>
</reference>
<feature type="transmembrane region" description="Helical" evidence="6">
    <location>
        <begin position="368"/>
        <end position="396"/>
    </location>
</feature>
<keyword evidence="4 6" id="KW-1133">Transmembrane helix</keyword>
<dbReference type="PANTHER" id="PTHR10778">
    <property type="entry name" value="SOLUTE CARRIER FAMILY 35 MEMBER B"/>
    <property type="match status" value="1"/>
</dbReference>
<gene>
    <name evidence="7" type="primary">slc35b2</name>
    <name evidence="7" type="ORF">AK812_SmicGene16474</name>
</gene>
<protein>
    <submittedName>
        <fullName evidence="7">Adenosine 3'-phospho 5'-phosphosulfate transporter 1</fullName>
    </submittedName>
</protein>
<feature type="transmembrane region" description="Helical" evidence="6">
    <location>
        <begin position="133"/>
        <end position="158"/>
    </location>
</feature>
<feature type="transmembrane region" description="Helical" evidence="6">
    <location>
        <begin position="255"/>
        <end position="273"/>
    </location>
</feature>
<dbReference type="Proteomes" id="UP000186817">
    <property type="component" value="Unassembled WGS sequence"/>
</dbReference>